<dbReference type="InterPro" id="IPR014146">
    <property type="entry name" value="LigD_ligase_dom"/>
</dbReference>
<evidence type="ECO:0000256" key="17">
    <source>
        <dbReference type="ARBA" id="ARBA00023211"/>
    </source>
</evidence>
<evidence type="ECO:0000256" key="1">
    <source>
        <dbReference type="ARBA" id="ARBA00001936"/>
    </source>
</evidence>
<evidence type="ECO:0000256" key="16">
    <source>
        <dbReference type="ARBA" id="ARBA00023204"/>
    </source>
</evidence>
<evidence type="ECO:0000256" key="14">
    <source>
        <dbReference type="ARBA" id="ARBA00023125"/>
    </source>
</evidence>
<evidence type="ECO:0000256" key="6">
    <source>
        <dbReference type="ARBA" id="ARBA00022722"/>
    </source>
</evidence>
<evidence type="ECO:0000256" key="10">
    <source>
        <dbReference type="ARBA" id="ARBA00022801"/>
    </source>
</evidence>
<evidence type="ECO:0000256" key="2">
    <source>
        <dbReference type="ARBA" id="ARBA00012727"/>
    </source>
</evidence>
<organism evidence="23 24">
    <name type="scientific">Haloferula chungangensis</name>
    <dbReference type="NCBI Taxonomy" id="1048331"/>
    <lineage>
        <taxon>Bacteria</taxon>
        <taxon>Pseudomonadati</taxon>
        <taxon>Verrucomicrobiota</taxon>
        <taxon>Verrucomicrobiia</taxon>
        <taxon>Verrucomicrobiales</taxon>
        <taxon>Verrucomicrobiaceae</taxon>
        <taxon>Haloferula</taxon>
    </lineage>
</organism>
<dbReference type="NCBIfam" id="TIGR02777">
    <property type="entry name" value="LigD_PE_dom"/>
    <property type="match status" value="1"/>
</dbReference>
<reference evidence="24" key="1">
    <citation type="journal article" date="2019" name="Int. J. Syst. Evol. Microbiol.">
        <title>The Global Catalogue of Microorganisms (GCM) 10K type strain sequencing project: providing services to taxonomists for standard genome sequencing and annotation.</title>
        <authorList>
            <consortium name="The Broad Institute Genomics Platform"/>
            <consortium name="The Broad Institute Genome Sequencing Center for Infectious Disease"/>
            <person name="Wu L."/>
            <person name="Ma J."/>
        </authorList>
    </citation>
    <scope>NUCLEOTIDE SEQUENCE [LARGE SCALE GENOMIC DNA]</scope>
    <source>
        <strain evidence="24">CGMCC 4.1467</strain>
    </source>
</reference>
<dbReference type="Pfam" id="PF13298">
    <property type="entry name" value="LigD_N"/>
    <property type="match status" value="1"/>
</dbReference>
<evidence type="ECO:0000256" key="15">
    <source>
        <dbReference type="ARBA" id="ARBA00023172"/>
    </source>
</evidence>
<evidence type="ECO:0000256" key="4">
    <source>
        <dbReference type="ARBA" id="ARBA00022679"/>
    </source>
</evidence>
<dbReference type="PANTHER" id="PTHR42705:SF2">
    <property type="entry name" value="BIFUNCTIONAL NON-HOMOLOGOUS END JOINING PROTEIN LIGD"/>
    <property type="match status" value="1"/>
</dbReference>
<dbReference type="NCBIfam" id="TIGR02776">
    <property type="entry name" value="NHEJ_ligase_prk"/>
    <property type="match status" value="1"/>
</dbReference>
<dbReference type="EMBL" id="JBHTBS010000001">
    <property type="protein sequence ID" value="MFC7335980.1"/>
    <property type="molecule type" value="Genomic_DNA"/>
</dbReference>
<dbReference type="CDD" id="cd07971">
    <property type="entry name" value="OBF_DNA_ligase_LigD"/>
    <property type="match status" value="1"/>
</dbReference>
<gene>
    <name evidence="23" type="primary">ligD</name>
    <name evidence="23" type="ORF">ACFQY0_02220</name>
</gene>
<keyword evidence="7" id="KW-0479">Metal-binding</keyword>
<keyword evidence="16" id="KW-0234">DNA repair</keyword>
<evidence type="ECO:0000256" key="7">
    <source>
        <dbReference type="ARBA" id="ARBA00022723"/>
    </source>
</evidence>
<evidence type="ECO:0000256" key="11">
    <source>
        <dbReference type="ARBA" id="ARBA00022839"/>
    </source>
</evidence>
<comment type="catalytic activity">
    <reaction evidence="20">
        <text>ATP + (deoxyribonucleotide)n-3'-hydroxyl + 5'-phospho-(deoxyribonucleotide)m = (deoxyribonucleotide)n+m + AMP + diphosphate.</text>
        <dbReference type="EC" id="6.5.1.1"/>
    </reaction>
</comment>
<dbReference type="InterPro" id="IPR014143">
    <property type="entry name" value="NHEJ_ligase_prk"/>
</dbReference>
<feature type="domain" description="ATP-dependent DNA ligase family profile" evidence="22">
    <location>
        <begin position="279"/>
        <end position="365"/>
    </location>
</feature>
<keyword evidence="3 23" id="KW-0436">Ligase</keyword>
<keyword evidence="9" id="KW-0227">DNA damage</keyword>
<dbReference type="Pfam" id="PF01068">
    <property type="entry name" value="DNA_ligase_A_M"/>
    <property type="match status" value="1"/>
</dbReference>
<keyword evidence="5" id="KW-0548">Nucleotidyltransferase</keyword>
<feature type="compositionally biased region" description="Low complexity" evidence="21">
    <location>
        <begin position="31"/>
        <end position="41"/>
    </location>
</feature>
<keyword evidence="18" id="KW-0511">Multifunctional enzyme</keyword>
<dbReference type="InterPro" id="IPR012340">
    <property type="entry name" value="NA-bd_OB-fold"/>
</dbReference>
<dbReference type="CDD" id="cd07906">
    <property type="entry name" value="Adenylation_DNA_ligase_LigD_LigC"/>
    <property type="match status" value="1"/>
</dbReference>
<comment type="caution">
    <text evidence="23">The sequence shown here is derived from an EMBL/GenBank/DDBJ whole genome shotgun (WGS) entry which is preliminary data.</text>
</comment>
<keyword evidence="6" id="KW-0540">Nuclease</keyword>
<evidence type="ECO:0000313" key="23">
    <source>
        <dbReference type="EMBL" id="MFC7335980.1"/>
    </source>
</evidence>
<dbReference type="Proteomes" id="UP001596472">
    <property type="component" value="Unassembled WGS sequence"/>
</dbReference>
<dbReference type="Pfam" id="PF04679">
    <property type="entry name" value="DNA_ligase_A_C"/>
    <property type="match status" value="1"/>
</dbReference>
<dbReference type="Gene3D" id="3.30.470.30">
    <property type="entry name" value="DNA ligase/mRNA capping enzyme"/>
    <property type="match status" value="1"/>
</dbReference>
<dbReference type="RefSeq" id="WP_379708634.1">
    <property type="nucleotide sequence ID" value="NZ_JBHTBS010000001.1"/>
</dbReference>
<dbReference type="NCBIfam" id="TIGR02779">
    <property type="entry name" value="NHEJ_ligase_lig"/>
    <property type="match status" value="1"/>
</dbReference>
<evidence type="ECO:0000256" key="8">
    <source>
        <dbReference type="ARBA" id="ARBA00022741"/>
    </source>
</evidence>
<keyword evidence="4" id="KW-0808">Transferase</keyword>
<proteinExistence type="predicted"/>
<keyword evidence="17" id="KW-0464">Manganese</keyword>
<dbReference type="Pfam" id="PF21686">
    <property type="entry name" value="LigD_Prim-Pol"/>
    <property type="match status" value="1"/>
</dbReference>
<evidence type="ECO:0000256" key="19">
    <source>
        <dbReference type="ARBA" id="ARBA00029943"/>
    </source>
</evidence>
<keyword evidence="13" id="KW-0239">DNA-directed DNA polymerase</keyword>
<evidence type="ECO:0000256" key="3">
    <source>
        <dbReference type="ARBA" id="ARBA00022598"/>
    </source>
</evidence>
<evidence type="ECO:0000256" key="21">
    <source>
        <dbReference type="SAM" id="MobiDB-lite"/>
    </source>
</evidence>
<evidence type="ECO:0000256" key="20">
    <source>
        <dbReference type="ARBA" id="ARBA00034003"/>
    </source>
</evidence>
<dbReference type="GO" id="GO:0003910">
    <property type="term" value="F:DNA ligase (ATP) activity"/>
    <property type="evidence" value="ECO:0007669"/>
    <property type="project" value="UniProtKB-EC"/>
</dbReference>
<dbReference type="Gene3D" id="2.40.50.140">
    <property type="entry name" value="Nucleic acid-binding proteins"/>
    <property type="match status" value="1"/>
</dbReference>
<evidence type="ECO:0000256" key="13">
    <source>
        <dbReference type="ARBA" id="ARBA00022932"/>
    </source>
</evidence>
<keyword evidence="24" id="KW-1185">Reference proteome</keyword>
<dbReference type="InterPro" id="IPR014144">
    <property type="entry name" value="LigD_PE_domain"/>
</dbReference>
<keyword evidence="12" id="KW-0067">ATP-binding</keyword>
<keyword evidence="15" id="KW-0233">DNA recombination</keyword>
<dbReference type="SUPFAM" id="SSF50249">
    <property type="entry name" value="Nucleic acid-binding proteins"/>
    <property type="match status" value="1"/>
</dbReference>
<dbReference type="InterPro" id="IPR012310">
    <property type="entry name" value="DNA_ligase_ATP-dep_cent"/>
</dbReference>
<evidence type="ECO:0000256" key="9">
    <source>
        <dbReference type="ARBA" id="ARBA00022763"/>
    </source>
</evidence>
<dbReference type="SUPFAM" id="SSF56091">
    <property type="entry name" value="DNA ligase/mRNA capping enzyme, catalytic domain"/>
    <property type="match status" value="1"/>
</dbReference>
<keyword evidence="10" id="KW-0378">Hydrolase</keyword>
<name>A0ABW2L332_9BACT</name>
<evidence type="ECO:0000256" key="12">
    <source>
        <dbReference type="ARBA" id="ARBA00022840"/>
    </source>
</evidence>
<dbReference type="PANTHER" id="PTHR42705">
    <property type="entry name" value="BIFUNCTIONAL NON-HOMOLOGOUS END JOINING PROTEIN LIGD"/>
    <property type="match status" value="1"/>
</dbReference>
<evidence type="ECO:0000313" key="24">
    <source>
        <dbReference type="Proteomes" id="UP001596472"/>
    </source>
</evidence>
<feature type="region of interest" description="Disordered" evidence="21">
    <location>
        <begin position="1"/>
        <end position="41"/>
    </location>
</feature>
<evidence type="ECO:0000259" key="22">
    <source>
        <dbReference type="PROSITE" id="PS50160"/>
    </source>
</evidence>
<comment type="cofactor">
    <cofactor evidence="1">
        <name>Mn(2+)</name>
        <dbReference type="ChEBI" id="CHEBI:29035"/>
    </cofactor>
</comment>
<dbReference type="Gene3D" id="3.90.920.10">
    <property type="entry name" value="DNA primase, PRIM domain"/>
    <property type="match status" value="1"/>
</dbReference>
<dbReference type="InterPro" id="IPR012309">
    <property type="entry name" value="DNA_ligase_ATP-dep_C"/>
</dbReference>
<evidence type="ECO:0000256" key="5">
    <source>
        <dbReference type="ARBA" id="ARBA00022695"/>
    </source>
</evidence>
<dbReference type="InterPro" id="IPR014145">
    <property type="entry name" value="LigD_pol_dom"/>
</dbReference>
<dbReference type="EC" id="6.5.1.1" evidence="2"/>
<dbReference type="PROSITE" id="PS50160">
    <property type="entry name" value="DNA_LIGASE_A3"/>
    <property type="match status" value="1"/>
</dbReference>
<dbReference type="InterPro" id="IPR052171">
    <property type="entry name" value="NHEJ_LigD"/>
</dbReference>
<sequence>MPRKSQENPSPSARLSSYRSKRNFGKTSEPSGASASGSGNSYVVQEHHARSHHYDLRLEMGGVLVSWAVPKTIPEERSEKRLAIHVEDHPLDYGTFEGEIPKGNYGAGTVTIWDAGEWHPVESDWEKRFEKGKLKFRLRGKRLDGTYLLARMGEEPNWLLRRLAEDRKGVAPETVARETASFVEPQLARVVSSVPTGQDWCHELKFDGYRLIAVKHEGRVRLLTRNSHDWTDKFGRLSDHLSKVSQDDFVLDGEAVVFDEHGATSFGGLQEALKGTPEEVVFVAFDLLHQAGSNLRELPLSERIRRLEILIPKDGSYVRRSHVWPGGAGKALFKQAADRGLEGIISKKLSSRYSPGSRRDWVKSKCRARQEFVICGYTPPKGSRSGFGALVLGSHENGKLVPRGKVGTGFSDQKIQEMMKRFKPLIISKPLFAVDEKEVTWLRPELVAEIEFAEITRDGSIRQGSFMGMREDKPAESIHLEAAAPRMGSEVSGITITHPDRMVFPDMAITKIGVARYYEQVGDLMMPFIAHRPLAILRAPEGLNGDQFFQKSFSNHLPKGVDQQKLPDGNTVFSIANTRGLVSLAQYGAMEFHPWGSTIEKPDLAEFLTWDLDPDPAVSWKEVLGAAFLLRDYLNGLGLSPMVKTSGGKGLHLMLRIRRVHDWDVMKKFAKDVSRNVAAMNPGRFVIVSTKAKRKGKIFIDWMRNGKGSTCIAPWCVRARRGAKVSMPVDWADLPDVPPQGFSMHEPVVVPDDWKNPKAQSINATMIEKAAKRG</sequence>
<keyword evidence="14" id="KW-0238">DNA-binding</keyword>
<accession>A0ABW2L332</accession>
<dbReference type="Gene3D" id="3.30.1490.70">
    <property type="match status" value="1"/>
</dbReference>
<protein>
    <recommendedName>
        <fullName evidence="2">DNA ligase (ATP)</fullName>
        <ecNumber evidence="2">6.5.1.1</ecNumber>
    </recommendedName>
    <alternativeName>
        <fullName evidence="19">NHEJ DNA polymerase</fullName>
    </alternativeName>
</protein>
<keyword evidence="8" id="KW-0547">Nucleotide-binding</keyword>
<evidence type="ECO:0000256" key="18">
    <source>
        <dbReference type="ARBA" id="ARBA00023268"/>
    </source>
</evidence>
<feature type="compositionally biased region" description="Polar residues" evidence="21">
    <location>
        <begin position="7"/>
        <end position="18"/>
    </location>
</feature>
<dbReference type="NCBIfam" id="TIGR02778">
    <property type="entry name" value="ligD_pol"/>
    <property type="match status" value="1"/>
</dbReference>
<keyword evidence="11" id="KW-0269">Exonuclease</keyword>